<dbReference type="PANTHER" id="PTHR46013">
    <property type="entry name" value="VASCULAR CELL ADHESION MOLECULE 1"/>
    <property type="match status" value="1"/>
</dbReference>
<evidence type="ECO:0000259" key="1">
    <source>
        <dbReference type="PROSITE" id="PS50835"/>
    </source>
</evidence>
<dbReference type="Ensembl" id="ENSECRT00000027804.1">
    <property type="protein sequence ID" value="ENSECRP00000027230.1"/>
    <property type="gene ID" value="ENSECRG00000018429.1"/>
</dbReference>
<organism evidence="2 3">
    <name type="scientific">Erpetoichthys calabaricus</name>
    <name type="common">Rope fish</name>
    <name type="synonym">Calamoichthys calabaricus</name>
    <dbReference type="NCBI Taxonomy" id="27687"/>
    <lineage>
        <taxon>Eukaryota</taxon>
        <taxon>Metazoa</taxon>
        <taxon>Chordata</taxon>
        <taxon>Craniata</taxon>
        <taxon>Vertebrata</taxon>
        <taxon>Euteleostomi</taxon>
        <taxon>Actinopterygii</taxon>
        <taxon>Polypteriformes</taxon>
        <taxon>Polypteridae</taxon>
        <taxon>Erpetoichthys</taxon>
    </lineage>
</organism>
<sequence>MVGSLPIYTDNILHSCASSLASLLSSAVRRAMITYFPLKICALTGTEVEIQCHYGHSSKFALTASIWYFLPLKKSFKTNGNIYAYHTNRYLISSRYKGRTEIVQKGRNECDLKIKDLRMSDSGQYAFGFETNDTHDQFSGFPGVQLTVKGNSKVFSLPLPLSIKIISLGSQGIIKEGDKVILICMADDCFVEDTIWYKDHKLLPLKKNYGYLEFDFFTFGNVGQYRCAVRNSSHISEPFTLTVEYKPKNTSLLVSYGGEVVEGSSVTLTGHTSSNPVTIYTWFKNNSSLEVTTASRPNLTIQVASCADNDMYLPIWGTSFSNVCNDLCFLYLTSSYTFIVRASLIYDGAFNQKKL</sequence>
<dbReference type="SUPFAM" id="SSF48726">
    <property type="entry name" value="Immunoglobulin"/>
    <property type="match status" value="3"/>
</dbReference>
<dbReference type="InterPro" id="IPR007110">
    <property type="entry name" value="Ig-like_dom"/>
</dbReference>
<dbReference type="SMART" id="SM00409">
    <property type="entry name" value="IG"/>
    <property type="match status" value="2"/>
</dbReference>
<reference evidence="2" key="3">
    <citation type="submission" date="2025-09" db="UniProtKB">
        <authorList>
            <consortium name="Ensembl"/>
        </authorList>
    </citation>
    <scope>IDENTIFICATION</scope>
</reference>
<evidence type="ECO:0000313" key="2">
    <source>
        <dbReference type="Ensembl" id="ENSECRP00000027230.1"/>
    </source>
</evidence>
<dbReference type="GeneTree" id="ENSGT01120000276763"/>
<reference evidence="2" key="2">
    <citation type="submission" date="2025-08" db="UniProtKB">
        <authorList>
            <consortium name="Ensembl"/>
        </authorList>
    </citation>
    <scope>IDENTIFICATION</scope>
</reference>
<dbReference type="Gene3D" id="2.60.40.10">
    <property type="entry name" value="Immunoglobulins"/>
    <property type="match status" value="3"/>
</dbReference>
<accession>A0A8C4T7A9</accession>
<proteinExistence type="predicted"/>
<evidence type="ECO:0000313" key="3">
    <source>
        <dbReference type="Proteomes" id="UP000694620"/>
    </source>
</evidence>
<dbReference type="PROSITE" id="PS50835">
    <property type="entry name" value="IG_LIKE"/>
    <property type="match status" value="1"/>
</dbReference>
<protein>
    <recommendedName>
        <fullName evidence="1">Ig-like domain-containing protein</fullName>
    </recommendedName>
</protein>
<dbReference type="AlphaFoldDB" id="A0A8C4T7A9"/>
<dbReference type="InterPro" id="IPR013783">
    <property type="entry name" value="Ig-like_fold"/>
</dbReference>
<dbReference type="PANTHER" id="PTHR46013:SF4">
    <property type="entry name" value="B-CELL RECEPTOR CD22-RELATED"/>
    <property type="match status" value="1"/>
</dbReference>
<dbReference type="Pfam" id="PF13895">
    <property type="entry name" value="Ig_2"/>
    <property type="match status" value="1"/>
</dbReference>
<reference evidence="2" key="1">
    <citation type="submission" date="2021-06" db="EMBL/GenBank/DDBJ databases">
        <authorList>
            <consortium name="Wellcome Sanger Institute Data Sharing"/>
        </authorList>
    </citation>
    <scope>NUCLEOTIDE SEQUENCE [LARGE SCALE GENOMIC DNA]</scope>
</reference>
<name>A0A8C4T7A9_ERPCA</name>
<keyword evidence="3" id="KW-1185">Reference proteome</keyword>
<feature type="domain" description="Ig-like" evidence="1">
    <location>
        <begin position="160"/>
        <end position="242"/>
    </location>
</feature>
<dbReference type="Pfam" id="PF07686">
    <property type="entry name" value="V-set"/>
    <property type="match status" value="1"/>
</dbReference>
<dbReference type="InterPro" id="IPR013106">
    <property type="entry name" value="Ig_V-set"/>
</dbReference>
<dbReference type="InterPro" id="IPR036179">
    <property type="entry name" value="Ig-like_dom_sf"/>
</dbReference>
<dbReference type="InterPro" id="IPR003599">
    <property type="entry name" value="Ig_sub"/>
</dbReference>
<dbReference type="Proteomes" id="UP000694620">
    <property type="component" value="Chromosome 17"/>
</dbReference>